<dbReference type="CDD" id="cd01392">
    <property type="entry name" value="HTH_LacI"/>
    <property type="match status" value="1"/>
</dbReference>
<dbReference type="InterPro" id="IPR010982">
    <property type="entry name" value="Lambda_DNA-bd_dom_sf"/>
</dbReference>
<keyword evidence="3" id="KW-0804">Transcription</keyword>
<dbReference type="InterPro" id="IPR028082">
    <property type="entry name" value="Peripla_BP_I"/>
</dbReference>
<evidence type="ECO:0000313" key="6">
    <source>
        <dbReference type="Proteomes" id="UP001469365"/>
    </source>
</evidence>
<evidence type="ECO:0000256" key="1">
    <source>
        <dbReference type="ARBA" id="ARBA00023015"/>
    </source>
</evidence>
<dbReference type="SUPFAM" id="SSF47413">
    <property type="entry name" value="lambda repressor-like DNA-binding domains"/>
    <property type="match status" value="1"/>
</dbReference>
<dbReference type="InterPro" id="IPR001761">
    <property type="entry name" value="Peripla_BP/Lac1_sug-bd_dom"/>
</dbReference>
<protein>
    <submittedName>
        <fullName evidence="5">LacI family DNA-binding transcriptional regulator</fullName>
    </submittedName>
</protein>
<dbReference type="SUPFAM" id="SSF53822">
    <property type="entry name" value="Periplasmic binding protein-like I"/>
    <property type="match status" value="1"/>
</dbReference>
<keyword evidence="6" id="KW-1185">Reference proteome</keyword>
<dbReference type="PROSITE" id="PS00356">
    <property type="entry name" value="HTH_LACI_1"/>
    <property type="match status" value="1"/>
</dbReference>
<sequence length="318" mass="35782">MANIDEIAKLAGVSVSTVSRVLNHHPYVSESKRAAVQRVIDEMDYTPNRSAVDLIRKETRSIGVILPFNNNQAFDQLLHGVLSRSVELDYSVMVLPTRYDAEKELKYLNMLKNKRLDGIIITSRSNTWDAIVPYTKYGTIVTCELTDRPEIGCAYVDRYASYVDTFQLLKDKGHSLVAFTIARGEESNSTQLTIKAYQQVFGDIPEEYLVRDCYSMDDGLRAAQELLHLKVRPTAVYANGDEVAAGIYQYARSLQLRIPEDLALIGQENQPVGMGLHLSTVDHQLAKVGEKAFDLVIKNSRGKVEIPYHILVRQSIND</sequence>
<evidence type="ECO:0000313" key="5">
    <source>
        <dbReference type="EMBL" id="MEK8128867.1"/>
    </source>
</evidence>
<dbReference type="PANTHER" id="PTHR30146:SF105">
    <property type="entry name" value="CATABOLITE CONTROL PROTEIN B"/>
    <property type="match status" value="1"/>
</dbReference>
<accession>A0ABU9DJ33</accession>
<dbReference type="Pfam" id="PF00356">
    <property type="entry name" value="LacI"/>
    <property type="match status" value="1"/>
</dbReference>
<dbReference type="PROSITE" id="PS50932">
    <property type="entry name" value="HTH_LACI_2"/>
    <property type="match status" value="1"/>
</dbReference>
<comment type="caution">
    <text evidence="5">The sequence shown here is derived from an EMBL/GenBank/DDBJ whole genome shotgun (WGS) entry which is preliminary data.</text>
</comment>
<dbReference type="GO" id="GO:0003677">
    <property type="term" value="F:DNA binding"/>
    <property type="evidence" value="ECO:0007669"/>
    <property type="project" value="UniProtKB-KW"/>
</dbReference>
<dbReference type="PANTHER" id="PTHR30146">
    <property type="entry name" value="LACI-RELATED TRANSCRIPTIONAL REPRESSOR"/>
    <property type="match status" value="1"/>
</dbReference>
<dbReference type="Pfam" id="PF00532">
    <property type="entry name" value="Peripla_BP_1"/>
    <property type="match status" value="1"/>
</dbReference>
<name>A0ABU9DJ33_9BACL</name>
<dbReference type="CDD" id="cd06286">
    <property type="entry name" value="PBP1_CcpB-like"/>
    <property type="match status" value="1"/>
</dbReference>
<dbReference type="Gene3D" id="1.10.260.40">
    <property type="entry name" value="lambda repressor-like DNA-binding domains"/>
    <property type="match status" value="1"/>
</dbReference>
<organism evidence="5 6">
    <name type="scientific">Paenibacillus filicis</name>
    <dbReference type="NCBI Taxonomy" id="669464"/>
    <lineage>
        <taxon>Bacteria</taxon>
        <taxon>Bacillati</taxon>
        <taxon>Bacillota</taxon>
        <taxon>Bacilli</taxon>
        <taxon>Bacillales</taxon>
        <taxon>Paenibacillaceae</taxon>
        <taxon>Paenibacillus</taxon>
    </lineage>
</organism>
<evidence type="ECO:0000259" key="4">
    <source>
        <dbReference type="PROSITE" id="PS50932"/>
    </source>
</evidence>
<gene>
    <name evidence="5" type="ORF">WMW72_13265</name>
</gene>
<dbReference type="RefSeq" id="WP_341415957.1">
    <property type="nucleotide sequence ID" value="NZ_JBBPCC010000007.1"/>
</dbReference>
<reference evidence="5 6" key="1">
    <citation type="submission" date="2024-04" db="EMBL/GenBank/DDBJ databases">
        <title>draft genome sequnece of Paenibacillus filicis.</title>
        <authorList>
            <person name="Kim D.-U."/>
        </authorList>
    </citation>
    <scope>NUCLEOTIDE SEQUENCE [LARGE SCALE GENOMIC DNA]</scope>
    <source>
        <strain evidence="5 6">KACC14197</strain>
    </source>
</reference>
<dbReference type="Gene3D" id="3.40.50.2300">
    <property type="match status" value="2"/>
</dbReference>
<keyword evidence="2 5" id="KW-0238">DNA-binding</keyword>
<evidence type="ECO:0000256" key="2">
    <source>
        <dbReference type="ARBA" id="ARBA00023125"/>
    </source>
</evidence>
<dbReference type="SMART" id="SM00354">
    <property type="entry name" value="HTH_LACI"/>
    <property type="match status" value="1"/>
</dbReference>
<dbReference type="EMBL" id="JBBPCC010000007">
    <property type="protein sequence ID" value="MEK8128867.1"/>
    <property type="molecule type" value="Genomic_DNA"/>
</dbReference>
<dbReference type="InterPro" id="IPR000843">
    <property type="entry name" value="HTH_LacI"/>
</dbReference>
<feature type="domain" description="HTH lacI-type" evidence="4">
    <location>
        <begin position="2"/>
        <end position="56"/>
    </location>
</feature>
<dbReference type="Proteomes" id="UP001469365">
    <property type="component" value="Unassembled WGS sequence"/>
</dbReference>
<proteinExistence type="predicted"/>
<evidence type="ECO:0000256" key="3">
    <source>
        <dbReference type="ARBA" id="ARBA00023163"/>
    </source>
</evidence>
<dbReference type="PRINTS" id="PR00036">
    <property type="entry name" value="HTHLACI"/>
</dbReference>
<keyword evidence="1" id="KW-0805">Transcription regulation</keyword>